<reference evidence="2" key="1">
    <citation type="journal article" date="2022" name="bioRxiv">
        <title>Sequencing and chromosome-scale assembly of the giantPleurodeles waltlgenome.</title>
        <authorList>
            <person name="Brown T."/>
            <person name="Elewa A."/>
            <person name="Iarovenko S."/>
            <person name="Subramanian E."/>
            <person name="Araus A.J."/>
            <person name="Petzold A."/>
            <person name="Susuki M."/>
            <person name="Suzuki K.-i.T."/>
            <person name="Hayashi T."/>
            <person name="Toyoda A."/>
            <person name="Oliveira C."/>
            <person name="Osipova E."/>
            <person name="Leigh N.D."/>
            <person name="Simon A."/>
            <person name="Yun M.H."/>
        </authorList>
    </citation>
    <scope>NUCLEOTIDE SEQUENCE</scope>
    <source>
        <strain evidence="2">20211129_DDA</strain>
        <tissue evidence="2">Liver</tissue>
    </source>
</reference>
<protein>
    <submittedName>
        <fullName evidence="2">Uncharacterized protein</fullName>
    </submittedName>
</protein>
<feature type="region of interest" description="Disordered" evidence="1">
    <location>
        <begin position="60"/>
        <end position="86"/>
    </location>
</feature>
<sequence>MGFRCWCSPSQPVIQALIGYDGRKWVCPVTKSSNVVQTKCKRMPGRILPVCSGGVVPRAAGMAEKERRRRGQRHSGGGPRGGRREK</sequence>
<dbReference type="EMBL" id="JANPWB010000001">
    <property type="protein sequence ID" value="KAJ1215180.1"/>
    <property type="molecule type" value="Genomic_DNA"/>
</dbReference>
<gene>
    <name evidence="2" type="ORF">NDU88_002789</name>
</gene>
<dbReference type="Proteomes" id="UP001066276">
    <property type="component" value="Chromosome 1_1"/>
</dbReference>
<dbReference type="AlphaFoldDB" id="A0AAV7WMH4"/>
<name>A0AAV7WMH4_PLEWA</name>
<organism evidence="2 3">
    <name type="scientific">Pleurodeles waltl</name>
    <name type="common">Iberian ribbed newt</name>
    <dbReference type="NCBI Taxonomy" id="8319"/>
    <lineage>
        <taxon>Eukaryota</taxon>
        <taxon>Metazoa</taxon>
        <taxon>Chordata</taxon>
        <taxon>Craniata</taxon>
        <taxon>Vertebrata</taxon>
        <taxon>Euteleostomi</taxon>
        <taxon>Amphibia</taxon>
        <taxon>Batrachia</taxon>
        <taxon>Caudata</taxon>
        <taxon>Salamandroidea</taxon>
        <taxon>Salamandridae</taxon>
        <taxon>Pleurodelinae</taxon>
        <taxon>Pleurodeles</taxon>
    </lineage>
</organism>
<accession>A0AAV7WMH4</accession>
<comment type="caution">
    <text evidence="2">The sequence shown here is derived from an EMBL/GenBank/DDBJ whole genome shotgun (WGS) entry which is preliminary data.</text>
</comment>
<evidence type="ECO:0000313" key="2">
    <source>
        <dbReference type="EMBL" id="KAJ1215180.1"/>
    </source>
</evidence>
<keyword evidence="3" id="KW-1185">Reference proteome</keyword>
<proteinExistence type="predicted"/>
<evidence type="ECO:0000256" key="1">
    <source>
        <dbReference type="SAM" id="MobiDB-lite"/>
    </source>
</evidence>
<evidence type="ECO:0000313" key="3">
    <source>
        <dbReference type="Proteomes" id="UP001066276"/>
    </source>
</evidence>